<dbReference type="Gene3D" id="3.30.920.10">
    <property type="entry name" value="Frataxin/CyaY"/>
    <property type="match status" value="1"/>
</dbReference>
<dbReference type="GO" id="GO:0010040">
    <property type="term" value="P:response to iron(II) ion"/>
    <property type="evidence" value="ECO:0007669"/>
    <property type="project" value="EnsemblFungi"/>
</dbReference>
<evidence type="ECO:0000256" key="6">
    <source>
        <dbReference type="ARBA" id="ARBA00022496"/>
    </source>
</evidence>
<dbReference type="OrthoDB" id="1897642at2759"/>
<dbReference type="GO" id="GO:0004322">
    <property type="term" value="F:ferroxidase activity"/>
    <property type="evidence" value="ECO:0007669"/>
    <property type="project" value="UniProtKB-EC"/>
</dbReference>
<dbReference type="NCBIfam" id="TIGR03422">
    <property type="entry name" value="mito_frataxin"/>
    <property type="match status" value="1"/>
</dbReference>
<keyword evidence="4" id="KW-0409">Iron storage</keyword>
<comment type="catalytic activity">
    <reaction evidence="12">
        <text>4 Fe(2+) + O2 + 4 H(+) = 4 Fe(3+) + 2 H2O</text>
        <dbReference type="Rhea" id="RHEA:11148"/>
        <dbReference type="ChEBI" id="CHEBI:15377"/>
        <dbReference type="ChEBI" id="CHEBI:15378"/>
        <dbReference type="ChEBI" id="CHEBI:15379"/>
        <dbReference type="ChEBI" id="CHEBI:29033"/>
        <dbReference type="ChEBI" id="CHEBI:29034"/>
        <dbReference type="EC" id="1.16.3.1"/>
    </reaction>
</comment>
<evidence type="ECO:0000256" key="4">
    <source>
        <dbReference type="ARBA" id="ARBA00022434"/>
    </source>
</evidence>
<dbReference type="GO" id="GO:0005759">
    <property type="term" value="C:mitochondrial matrix"/>
    <property type="evidence" value="ECO:0007669"/>
    <property type="project" value="EnsemblFungi"/>
</dbReference>
<dbReference type="KEGG" id="tpf:TPHA_0C03530"/>
<dbReference type="PANTHER" id="PTHR16821:SF2">
    <property type="entry name" value="FRATAXIN, MITOCHONDRIAL"/>
    <property type="match status" value="1"/>
</dbReference>
<dbReference type="GO" id="GO:0006749">
    <property type="term" value="P:glutathione metabolic process"/>
    <property type="evidence" value="ECO:0007669"/>
    <property type="project" value="EnsemblFungi"/>
</dbReference>
<dbReference type="AlphaFoldDB" id="G8BQJ3"/>
<evidence type="ECO:0000256" key="8">
    <source>
        <dbReference type="ARBA" id="ARBA00023002"/>
    </source>
</evidence>
<dbReference type="GO" id="GO:0042802">
    <property type="term" value="F:identical protein binding"/>
    <property type="evidence" value="ECO:0007669"/>
    <property type="project" value="EnsemblFungi"/>
</dbReference>
<dbReference type="PROSITE" id="PS50810">
    <property type="entry name" value="FRATAXIN_2"/>
    <property type="match status" value="1"/>
</dbReference>
<dbReference type="eggNOG" id="KOG3413">
    <property type="taxonomic scope" value="Eukaryota"/>
</dbReference>
<dbReference type="PRINTS" id="PR00904">
    <property type="entry name" value="FRATAXIN"/>
</dbReference>
<dbReference type="Proteomes" id="UP000005666">
    <property type="component" value="Chromosome 3"/>
</dbReference>
<evidence type="ECO:0000256" key="3">
    <source>
        <dbReference type="ARBA" id="ARBA00013107"/>
    </source>
</evidence>
<dbReference type="Pfam" id="PF01491">
    <property type="entry name" value="Frataxin_Cyay"/>
    <property type="match status" value="1"/>
</dbReference>
<comment type="subcellular location">
    <subcellularLocation>
        <location evidence="1">Mitochondrion</location>
    </subcellularLocation>
</comment>
<keyword evidence="11" id="KW-0496">Mitochondrion</keyword>
<dbReference type="RefSeq" id="XP_003684939.1">
    <property type="nucleotide sequence ID" value="XM_003684891.1"/>
</dbReference>
<keyword evidence="10" id="KW-0406">Ion transport</keyword>
<evidence type="ECO:0000313" key="13">
    <source>
        <dbReference type="EMBL" id="CCE62505.1"/>
    </source>
</evidence>
<dbReference type="InterPro" id="IPR017789">
    <property type="entry name" value="Frataxin"/>
</dbReference>
<dbReference type="GO" id="GO:0008199">
    <property type="term" value="F:ferric iron binding"/>
    <property type="evidence" value="ECO:0007669"/>
    <property type="project" value="InterPro"/>
</dbReference>
<dbReference type="SMART" id="SM01219">
    <property type="entry name" value="Frataxin_Cyay"/>
    <property type="match status" value="1"/>
</dbReference>
<keyword evidence="14" id="KW-1185">Reference proteome</keyword>
<dbReference type="GO" id="GO:0006879">
    <property type="term" value="P:intracellular iron ion homeostasis"/>
    <property type="evidence" value="ECO:0007669"/>
    <property type="project" value="UniProtKB-KW"/>
</dbReference>
<protein>
    <recommendedName>
        <fullName evidence="3">ferroxidase</fullName>
        <ecNumber evidence="3">1.16.3.1</ecNumber>
    </recommendedName>
</protein>
<dbReference type="InterPro" id="IPR020895">
    <property type="entry name" value="Frataxin_CS"/>
</dbReference>
<evidence type="ECO:0000256" key="11">
    <source>
        <dbReference type="ARBA" id="ARBA00023128"/>
    </source>
</evidence>
<proteinExistence type="inferred from homology"/>
<evidence type="ECO:0000256" key="7">
    <source>
        <dbReference type="ARBA" id="ARBA00022946"/>
    </source>
</evidence>
<accession>G8BQJ3</accession>
<dbReference type="GeneID" id="11533937"/>
<evidence type="ECO:0000256" key="2">
    <source>
        <dbReference type="ARBA" id="ARBA00008183"/>
    </source>
</evidence>
<keyword evidence="9" id="KW-0408">Iron</keyword>
<dbReference type="SUPFAM" id="SSF55387">
    <property type="entry name" value="Frataxin/Nqo15-like"/>
    <property type="match status" value="1"/>
</dbReference>
<dbReference type="PANTHER" id="PTHR16821">
    <property type="entry name" value="FRATAXIN"/>
    <property type="match status" value="1"/>
</dbReference>
<dbReference type="HOGENOM" id="CLU_080880_2_4_1"/>
<keyword evidence="5" id="KW-0813">Transport</keyword>
<dbReference type="GO" id="GO:0034986">
    <property type="term" value="F:iron chaperone activity"/>
    <property type="evidence" value="ECO:0007669"/>
    <property type="project" value="EnsemblFungi"/>
</dbReference>
<dbReference type="PROSITE" id="PS01344">
    <property type="entry name" value="FRATAXIN_1"/>
    <property type="match status" value="1"/>
</dbReference>
<evidence type="ECO:0000256" key="10">
    <source>
        <dbReference type="ARBA" id="ARBA00023065"/>
    </source>
</evidence>
<keyword evidence="7" id="KW-0809">Transit peptide</keyword>
<evidence type="ECO:0000313" key="14">
    <source>
        <dbReference type="Proteomes" id="UP000005666"/>
    </source>
</evidence>
<gene>
    <name evidence="13" type="primary">TPHA0C03530</name>
    <name evidence="13" type="ordered locus">TPHA_0C03530</name>
</gene>
<dbReference type="GO" id="GO:0016226">
    <property type="term" value="P:iron-sulfur cluster assembly"/>
    <property type="evidence" value="ECO:0007669"/>
    <property type="project" value="EnsemblFungi"/>
</dbReference>
<organism evidence="13 14">
    <name type="scientific">Tetrapisispora phaffii (strain ATCC 24235 / CBS 4417 / NBRC 1672 / NRRL Y-8282 / UCD 70-5)</name>
    <name type="common">Yeast</name>
    <name type="synonym">Fabospora phaffii</name>
    <dbReference type="NCBI Taxonomy" id="1071381"/>
    <lineage>
        <taxon>Eukaryota</taxon>
        <taxon>Fungi</taxon>
        <taxon>Dikarya</taxon>
        <taxon>Ascomycota</taxon>
        <taxon>Saccharomycotina</taxon>
        <taxon>Saccharomycetes</taxon>
        <taxon>Saccharomycetales</taxon>
        <taxon>Saccharomycetaceae</taxon>
        <taxon>Tetrapisispora</taxon>
    </lineage>
</organism>
<dbReference type="GO" id="GO:0006979">
    <property type="term" value="P:response to oxidative stress"/>
    <property type="evidence" value="ECO:0007669"/>
    <property type="project" value="EnsemblFungi"/>
</dbReference>
<keyword evidence="8" id="KW-0560">Oxidoreductase</keyword>
<evidence type="ECO:0000256" key="5">
    <source>
        <dbReference type="ARBA" id="ARBA00022448"/>
    </source>
</evidence>
<dbReference type="GO" id="GO:0006121">
    <property type="term" value="P:mitochondrial electron transport, succinate to ubiquinone"/>
    <property type="evidence" value="ECO:0007669"/>
    <property type="project" value="EnsemblFungi"/>
</dbReference>
<dbReference type="InterPro" id="IPR036524">
    <property type="entry name" value="Frataxin/CyaY_sf"/>
</dbReference>
<sequence>MFRNSIIRFQRYVSHPVQKNISRSISSKILVLSAARNLTFKQLTVNNKVSQRAYASASTGGFQIPDEVKNLNIEVYHNVADQFLEELSENIEDISQNFPKDIPDVDLSHGVLTVTVHKFGTYVINKQPPNKQIWLASPISGPNRYDYYKGEWVSLRDNTKILDVLKKELTEAVPNAKISL</sequence>
<dbReference type="GO" id="GO:0006826">
    <property type="term" value="P:iron ion transport"/>
    <property type="evidence" value="ECO:0007669"/>
    <property type="project" value="UniProtKB-KW"/>
</dbReference>
<dbReference type="GO" id="GO:0008198">
    <property type="term" value="F:ferrous iron binding"/>
    <property type="evidence" value="ECO:0007669"/>
    <property type="project" value="EnsemblFungi"/>
</dbReference>
<dbReference type="EMBL" id="HE612858">
    <property type="protein sequence ID" value="CCE62505.1"/>
    <property type="molecule type" value="Genomic_DNA"/>
</dbReference>
<dbReference type="GO" id="GO:0051537">
    <property type="term" value="F:2 iron, 2 sulfur cluster binding"/>
    <property type="evidence" value="ECO:0007669"/>
    <property type="project" value="TreeGrafter"/>
</dbReference>
<reference evidence="13 14" key="1">
    <citation type="journal article" date="2011" name="Proc. Natl. Acad. Sci. U.S.A.">
        <title>Evolutionary erosion of yeast sex chromosomes by mating-type switching accidents.</title>
        <authorList>
            <person name="Gordon J.L."/>
            <person name="Armisen D."/>
            <person name="Proux-Wera E."/>
            <person name="Oheigeartaigh S.S."/>
            <person name="Byrne K.P."/>
            <person name="Wolfe K.H."/>
        </authorList>
    </citation>
    <scope>NUCLEOTIDE SEQUENCE [LARGE SCALE GENOMIC DNA]</scope>
    <source>
        <strain evidence="14">ATCC 24235 / CBS 4417 / NBRC 1672 / NRRL Y-8282 / UCD 70-5</strain>
    </source>
</reference>
<keyword evidence="6" id="KW-0410">Iron transport</keyword>
<evidence type="ECO:0000256" key="1">
    <source>
        <dbReference type="ARBA" id="ARBA00004173"/>
    </source>
</evidence>
<comment type="similarity">
    <text evidence="2">Belongs to the frataxin family.</text>
</comment>
<dbReference type="InterPro" id="IPR002908">
    <property type="entry name" value="Frataxin/CyaY"/>
</dbReference>
<dbReference type="NCBIfam" id="TIGR03421">
    <property type="entry name" value="FeS_CyaY"/>
    <property type="match status" value="1"/>
</dbReference>
<evidence type="ECO:0000256" key="12">
    <source>
        <dbReference type="ARBA" id="ARBA00047990"/>
    </source>
</evidence>
<name>G8BQJ3_TETPH</name>
<evidence type="ECO:0000256" key="9">
    <source>
        <dbReference type="ARBA" id="ARBA00023004"/>
    </source>
</evidence>
<dbReference type="OMA" id="PNRYDYY"/>
<dbReference type="STRING" id="1071381.G8BQJ3"/>
<dbReference type="EC" id="1.16.3.1" evidence="3"/>